<dbReference type="GO" id="GO:0042773">
    <property type="term" value="P:ATP synthesis coupled electron transport"/>
    <property type="evidence" value="ECO:0007669"/>
    <property type="project" value="InterPro"/>
</dbReference>
<dbReference type="GO" id="GO:0005886">
    <property type="term" value="C:plasma membrane"/>
    <property type="evidence" value="ECO:0007669"/>
    <property type="project" value="UniProtKB-SubCell"/>
</dbReference>
<dbReference type="InterPro" id="IPR010096">
    <property type="entry name" value="NADH-Q_OxRdtase_suN/2"/>
</dbReference>
<dbReference type="EMBL" id="SGBB01000009">
    <property type="protein sequence ID" value="RZD18466.1"/>
    <property type="molecule type" value="Genomic_DNA"/>
</dbReference>
<evidence type="ECO:0000313" key="8">
    <source>
        <dbReference type="EMBL" id="RZD18466.1"/>
    </source>
</evidence>
<feature type="transmembrane region" description="Helical" evidence="5">
    <location>
        <begin position="20"/>
        <end position="39"/>
    </location>
</feature>
<feature type="transmembrane region" description="Helical" evidence="5">
    <location>
        <begin position="343"/>
        <end position="363"/>
    </location>
</feature>
<feature type="transmembrane region" description="Helical" evidence="5">
    <location>
        <begin position="85"/>
        <end position="102"/>
    </location>
</feature>
<dbReference type="HAMAP" id="MF_00445">
    <property type="entry name" value="NDH1_NuoN_1"/>
    <property type="match status" value="1"/>
</dbReference>
<reference evidence="8 9" key="1">
    <citation type="journal article" date="2019" name="ISME J.">
        <title>Insights into ecological role of a new deltaproteobacterial order Candidatus Acidulodesulfobacterales by metagenomics and metatranscriptomics.</title>
        <authorList>
            <person name="Tan S."/>
            <person name="Liu J."/>
            <person name="Fang Y."/>
            <person name="Hedlund B.P."/>
            <person name="Lian Z.H."/>
            <person name="Huang L.Y."/>
            <person name="Li J.T."/>
            <person name="Huang L.N."/>
            <person name="Li W.J."/>
            <person name="Jiang H.C."/>
            <person name="Dong H.L."/>
            <person name="Shu W.S."/>
        </authorList>
    </citation>
    <scope>NUCLEOTIDE SEQUENCE [LARGE SCALE GENOMIC DNA]</scope>
    <source>
        <strain evidence="8">AP1</strain>
    </source>
</reference>
<keyword evidence="2 5" id="KW-0812">Transmembrane</keyword>
<dbReference type="GO" id="GO:0008137">
    <property type="term" value="F:NADH dehydrogenase (ubiquinone) activity"/>
    <property type="evidence" value="ECO:0007669"/>
    <property type="project" value="InterPro"/>
</dbReference>
<keyword evidence="4 5" id="KW-0472">Membrane</keyword>
<evidence type="ECO:0000256" key="5">
    <source>
        <dbReference type="HAMAP-Rule" id="MF_00445"/>
    </source>
</evidence>
<keyword evidence="5" id="KW-0813">Transport</keyword>
<feature type="transmembrane region" description="Helical" evidence="5">
    <location>
        <begin position="315"/>
        <end position="337"/>
    </location>
</feature>
<feature type="transmembrane region" description="Helical" evidence="5">
    <location>
        <begin position="383"/>
        <end position="400"/>
    </location>
</feature>
<evidence type="ECO:0000256" key="3">
    <source>
        <dbReference type="ARBA" id="ARBA00022989"/>
    </source>
</evidence>
<dbReference type="PANTHER" id="PTHR22773">
    <property type="entry name" value="NADH DEHYDROGENASE"/>
    <property type="match status" value="1"/>
</dbReference>
<feature type="domain" description="NADH:quinone oxidoreductase/Mrp antiporter transmembrane" evidence="7">
    <location>
        <begin position="133"/>
        <end position="434"/>
    </location>
</feature>
<evidence type="ECO:0000256" key="4">
    <source>
        <dbReference type="ARBA" id="ARBA00023136"/>
    </source>
</evidence>
<keyword evidence="5" id="KW-1278">Translocase</keyword>
<accession>A0A519BMH7</accession>
<organism evidence="8 9">
    <name type="scientific">Candidatus Acididesulfobacter diazotrophicus</name>
    <dbReference type="NCBI Taxonomy" id="2597226"/>
    <lineage>
        <taxon>Bacteria</taxon>
        <taxon>Deltaproteobacteria</taxon>
        <taxon>Candidatus Acidulodesulfobacterales</taxon>
        <taxon>Candidatus Acididesulfobacter</taxon>
    </lineage>
</organism>
<dbReference type="InterPro" id="IPR001750">
    <property type="entry name" value="ND/Mrp_TM"/>
</dbReference>
<keyword evidence="3 5" id="KW-1133">Transmembrane helix</keyword>
<dbReference type="Proteomes" id="UP000319296">
    <property type="component" value="Unassembled WGS sequence"/>
</dbReference>
<dbReference type="AlphaFoldDB" id="A0A519BMH7"/>
<feature type="transmembrane region" description="Helical" evidence="5">
    <location>
        <begin position="212"/>
        <end position="234"/>
    </location>
</feature>
<name>A0A519BMH7_9DELT</name>
<evidence type="ECO:0000259" key="7">
    <source>
        <dbReference type="Pfam" id="PF00361"/>
    </source>
</evidence>
<feature type="transmembrane region" description="Helical" evidence="5">
    <location>
        <begin position="290"/>
        <end position="308"/>
    </location>
</feature>
<comment type="caution">
    <text evidence="8">The sequence shown here is derived from an EMBL/GenBank/DDBJ whole genome shotgun (WGS) entry which is preliminary data.</text>
</comment>
<dbReference type="Pfam" id="PF00361">
    <property type="entry name" value="Proton_antipo_M"/>
    <property type="match status" value="1"/>
</dbReference>
<evidence type="ECO:0000256" key="6">
    <source>
        <dbReference type="RuleBase" id="RU000320"/>
    </source>
</evidence>
<sequence length="521" mass="58439">MLDLSQMYSEYFLEKSLLSVMPEAVLIIFAFIILLLGLFKSIKNGENSYYIALIGIVFSFLYLFILSNHTIHGFYGSIIFDKFDVFFFTVILLSGFLTVLLSKNYFDTRNVLIPEYYSLVLFSISAMMLLVSSVNLIMIFLSIEFMSIAAYILTGYLKGESRSTEGAMKYFILGTFASAFFLFGSVFIYAATGHLNLYKIHNFIFRQSFKVHYVYNSHTFLAIGLVLLLVGLAFKMSLFPFHAWTPDSYDGAPTPVTNLMATGIKVAAFGIFIRVFTSIYSFNILNFYNILWILAVLTMTFGNFAALLQTDLKRLIAYSSIAQAGYILMGIIAGGYYGISGTLFYLLAYIFMTAGAFGIVIMFENLKLASVDIKSYYGFGFKYPLTAAAFSFFLLSLAGIPVTSGFMGKFFVFSAAIKSGYYWLVFIAILNSAFAAYYYIKIIVKMYMVDNQSNNNSIADVINNSNVTVNNGQMEIIKENHVTSALVIVIILCLIFTLLLGVFPQPFINFAAKSVTSLWNI</sequence>
<evidence type="ECO:0000256" key="2">
    <source>
        <dbReference type="ARBA" id="ARBA00022692"/>
    </source>
</evidence>
<keyword evidence="5" id="KW-1003">Cell membrane</keyword>
<feature type="transmembrane region" description="Helical" evidence="5">
    <location>
        <begin position="48"/>
        <end position="65"/>
    </location>
</feature>
<dbReference type="GO" id="GO:0012505">
    <property type="term" value="C:endomembrane system"/>
    <property type="evidence" value="ECO:0007669"/>
    <property type="project" value="UniProtKB-SubCell"/>
</dbReference>
<dbReference type="GO" id="GO:0048038">
    <property type="term" value="F:quinone binding"/>
    <property type="evidence" value="ECO:0007669"/>
    <property type="project" value="UniProtKB-KW"/>
</dbReference>
<dbReference type="GO" id="GO:0050136">
    <property type="term" value="F:NADH dehydrogenase (quinone) (non-electrogenic) activity"/>
    <property type="evidence" value="ECO:0007669"/>
    <property type="project" value="UniProtKB-UniRule"/>
</dbReference>
<comment type="similarity">
    <text evidence="5">Belongs to the complex I subunit 2 family.</text>
</comment>
<comment type="function">
    <text evidence="5">NDH-1 shuttles electrons from NADH, via FMN and iron-sulfur (Fe-S) centers, to quinones in the respiratory chain. The immediate electron acceptor for the enzyme in this species is believed to be ubiquinone. Couples the redox reaction to proton translocation (for every two electrons transferred, four hydrogen ions are translocated across the cytoplasmic membrane), and thus conserves the redox energy in a proton gradient.</text>
</comment>
<feature type="transmembrane region" description="Helical" evidence="5">
    <location>
        <begin position="114"/>
        <end position="131"/>
    </location>
</feature>
<proteinExistence type="inferred from homology"/>
<dbReference type="PRINTS" id="PR01434">
    <property type="entry name" value="NADHDHGNASE5"/>
</dbReference>
<dbReference type="EC" id="7.1.1.-" evidence="5"/>
<comment type="subcellular location">
    <subcellularLocation>
        <location evidence="5">Cell membrane</location>
        <topology evidence="5">Multi-pass membrane protein</topology>
    </subcellularLocation>
    <subcellularLocation>
        <location evidence="1">Endomembrane system</location>
        <topology evidence="1">Multi-pass membrane protein</topology>
    </subcellularLocation>
    <subcellularLocation>
        <location evidence="6">Membrane</location>
        <topology evidence="6">Multi-pass membrane protein</topology>
    </subcellularLocation>
</comment>
<feature type="transmembrane region" description="Helical" evidence="5">
    <location>
        <begin position="482"/>
        <end position="503"/>
    </location>
</feature>
<feature type="transmembrane region" description="Helical" evidence="5">
    <location>
        <begin position="420"/>
        <end position="440"/>
    </location>
</feature>
<feature type="transmembrane region" description="Helical" evidence="5">
    <location>
        <begin position="266"/>
        <end position="284"/>
    </location>
</feature>
<protein>
    <recommendedName>
        <fullName evidence="5">NADH-quinone oxidoreductase subunit N</fullName>
        <ecNumber evidence="5">7.1.1.-</ecNumber>
    </recommendedName>
    <alternativeName>
        <fullName evidence="5">NADH dehydrogenase I subunit N</fullName>
    </alternativeName>
    <alternativeName>
        <fullName evidence="5">NDH-1 subunit N</fullName>
    </alternativeName>
</protein>
<keyword evidence="5" id="KW-0520">NAD</keyword>
<keyword evidence="5" id="KW-0874">Quinone</keyword>
<evidence type="ECO:0000256" key="1">
    <source>
        <dbReference type="ARBA" id="ARBA00004127"/>
    </source>
</evidence>
<keyword evidence="5" id="KW-0830">Ubiquinone</keyword>
<feature type="transmembrane region" description="Helical" evidence="5">
    <location>
        <begin position="170"/>
        <end position="192"/>
    </location>
</feature>
<evidence type="ECO:0000313" key="9">
    <source>
        <dbReference type="Proteomes" id="UP000319296"/>
    </source>
</evidence>
<comment type="catalytic activity">
    <reaction evidence="5">
        <text>a quinone + NADH + 5 H(+)(in) = a quinol + NAD(+) + 4 H(+)(out)</text>
        <dbReference type="Rhea" id="RHEA:57888"/>
        <dbReference type="ChEBI" id="CHEBI:15378"/>
        <dbReference type="ChEBI" id="CHEBI:24646"/>
        <dbReference type="ChEBI" id="CHEBI:57540"/>
        <dbReference type="ChEBI" id="CHEBI:57945"/>
        <dbReference type="ChEBI" id="CHEBI:132124"/>
    </reaction>
</comment>
<comment type="subunit">
    <text evidence="5">NDH-1 is composed of 14 different subunits. Subunits NuoA, H, J, K, L, M, N constitute the membrane sector of the complex.</text>
</comment>
<dbReference type="NCBIfam" id="TIGR01770">
    <property type="entry name" value="NDH_I_N"/>
    <property type="match status" value="1"/>
</dbReference>
<gene>
    <name evidence="5" type="primary">nuoN</name>
    <name evidence="8" type="ORF">EVG15_06195</name>
</gene>